<dbReference type="RefSeq" id="WP_003292848.1">
    <property type="nucleotide sequence ID" value="NZ_KK020675.1"/>
</dbReference>
<accession>A0A061JQ90</accession>
<name>A0A061JQ90_STUST</name>
<comment type="caution">
    <text evidence="1">The sequence shown here is derived from an EMBL/GenBank/DDBJ whole genome shotgun (WGS) entry which is preliminary data.</text>
</comment>
<dbReference type="HOGENOM" id="CLU_153885_0_0_6"/>
<dbReference type="Proteomes" id="UP000026923">
    <property type="component" value="Unassembled WGS sequence"/>
</dbReference>
<dbReference type="EMBL" id="AMCZ02000007">
    <property type="protein sequence ID" value="EWC41881.1"/>
    <property type="molecule type" value="Genomic_DNA"/>
</dbReference>
<evidence type="ECO:0000313" key="1">
    <source>
        <dbReference type="EMBL" id="EWC41881.1"/>
    </source>
</evidence>
<evidence type="ECO:0008006" key="3">
    <source>
        <dbReference type="Google" id="ProtNLM"/>
    </source>
</evidence>
<protein>
    <recommendedName>
        <fullName evidence="3">DUF4286 family protein</fullName>
    </recommendedName>
</protein>
<gene>
    <name evidence="1" type="ORF">B597_008115</name>
</gene>
<organism evidence="1 2">
    <name type="scientific">Stutzerimonas stutzeri KOS6</name>
    <dbReference type="NCBI Taxonomy" id="1218352"/>
    <lineage>
        <taxon>Bacteria</taxon>
        <taxon>Pseudomonadati</taxon>
        <taxon>Pseudomonadota</taxon>
        <taxon>Gammaproteobacteria</taxon>
        <taxon>Pseudomonadales</taxon>
        <taxon>Pseudomonadaceae</taxon>
        <taxon>Stutzerimonas</taxon>
    </lineage>
</organism>
<sequence length="102" mass="11946">MYLIQLLLPLYDIDQQALPKSSFRAVRDELIERFGGLTTYSRAPASGYWLEEGDNAVHDELVVYEVMADKLDRGWWADYRAELERRFRQESLVIRAHALTLL</sequence>
<dbReference type="eggNOG" id="COG0221">
    <property type="taxonomic scope" value="Bacteria"/>
</dbReference>
<evidence type="ECO:0000313" key="2">
    <source>
        <dbReference type="Proteomes" id="UP000026923"/>
    </source>
</evidence>
<dbReference type="OrthoDB" id="8778976at2"/>
<reference evidence="1 2" key="1">
    <citation type="journal article" date="2013" name="Genome Announc.">
        <title>Draft Genome of the Nitrogen-Fixing Bacterium Pseudomonas stutzeri Strain KOS6 Isolated from Industrial Hydrocarbon Sludge.</title>
        <authorList>
            <person name="Grigoryeva T.V."/>
            <person name="Laikov A.V."/>
            <person name="Naumova R.P."/>
            <person name="Manolov A.I."/>
            <person name="Larin A.K."/>
            <person name="Karpova I.Y."/>
            <person name="Semashko T.A."/>
            <person name="Alexeev D.G."/>
            <person name="Kostryukova E.S."/>
            <person name="Muller R."/>
            <person name="Govorun V.M."/>
        </authorList>
    </citation>
    <scope>NUCLEOTIDE SEQUENCE [LARGE SCALE GENOMIC DNA]</scope>
    <source>
        <strain evidence="1 2">KOS6</strain>
    </source>
</reference>
<dbReference type="AlphaFoldDB" id="A0A061JQ90"/>
<proteinExistence type="predicted"/>